<dbReference type="GO" id="GO:0000150">
    <property type="term" value="F:DNA strand exchange activity"/>
    <property type="evidence" value="ECO:0007669"/>
    <property type="project" value="InterPro"/>
</dbReference>
<organism evidence="8 9">
    <name type="scientific">Candidatus Enterousia avicola</name>
    <dbReference type="NCBI Taxonomy" id="2840787"/>
    <lineage>
        <taxon>Bacteria</taxon>
        <taxon>Pseudomonadati</taxon>
        <taxon>Pseudomonadota</taxon>
        <taxon>Alphaproteobacteria</taxon>
        <taxon>Candidatus Enterousia</taxon>
    </lineage>
</organism>
<dbReference type="Proteomes" id="UP000824142">
    <property type="component" value="Unassembled WGS sequence"/>
</dbReference>
<evidence type="ECO:0000256" key="2">
    <source>
        <dbReference type="ARBA" id="ARBA00022908"/>
    </source>
</evidence>
<dbReference type="GO" id="GO:0015074">
    <property type="term" value="P:DNA integration"/>
    <property type="evidence" value="ECO:0007669"/>
    <property type="project" value="UniProtKB-KW"/>
</dbReference>
<dbReference type="PROSITE" id="PS00397">
    <property type="entry name" value="RECOMBINASES_1"/>
    <property type="match status" value="1"/>
</dbReference>
<dbReference type="InterPro" id="IPR006120">
    <property type="entry name" value="Resolvase_HTH_dom"/>
</dbReference>
<dbReference type="InterPro" id="IPR050639">
    <property type="entry name" value="SSR_resolvase"/>
</dbReference>
<evidence type="ECO:0000259" key="7">
    <source>
        <dbReference type="PROSITE" id="PS51736"/>
    </source>
</evidence>
<dbReference type="PROSITE" id="PS51736">
    <property type="entry name" value="RECOMBINASES_3"/>
    <property type="match status" value="1"/>
</dbReference>
<dbReference type="Pfam" id="PF00239">
    <property type="entry name" value="Resolvase"/>
    <property type="match status" value="1"/>
</dbReference>
<evidence type="ECO:0000313" key="9">
    <source>
        <dbReference type="Proteomes" id="UP000824142"/>
    </source>
</evidence>
<comment type="similarity">
    <text evidence="1">Belongs to the site-specific recombinase resolvase family.</text>
</comment>
<comment type="caution">
    <text evidence="8">The sequence shown here is derived from an EMBL/GenBank/DDBJ whole genome shotgun (WGS) entry which is preliminary data.</text>
</comment>
<evidence type="ECO:0000256" key="3">
    <source>
        <dbReference type="ARBA" id="ARBA00023125"/>
    </source>
</evidence>
<evidence type="ECO:0000256" key="1">
    <source>
        <dbReference type="ARBA" id="ARBA00009913"/>
    </source>
</evidence>
<keyword evidence="2" id="KW-0229">DNA integration</keyword>
<feature type="active site" description="O-(5'-phospho-DNA)-serine intermediate" evidence="5 6">
    <location>
        <position position="9"/>
    </location>
</feature>
<sequence>MVYGYIRVSTDHQDCENQKYGIKAKAKILGLVIDKYIEDAGVSGTKEPDKRALGGCLRRLNAGDIIICSELSRLGRKLFMIMRILEHCMNVGAKVYTVKDGYELGDNIQSKVMAFAFGLSAEIERDLISQRTKEALALRKSQGLKLGRAFGSKNKRHKLDGKHDIVCKMSEKGYSKMKIAKKLGVSYMTIKRFLDKKHAGNELFNGEQKVNKFVSKEYNKNISGIKGFFCANYSPLEC</sequence>
<dbReference type="AlphaFoldDB" id="A0A9D1SLT9"/>
<evidence type="ECO:0000256" key="6">
    <source>
        <dbReference type="PROSITE-ProRule" id="PRU10137"/>
    </source>
</evidence>
<reference evidence="8" key="2">
    <citation type="journal article" date="2021" name="PeerJ">
        <title>Extensive microbial diversity within the chicken gut microbiome revealed by metagenomics and culture.</title>
        <authorList>
            <person name="Gilroy R."/>
            <person name="Ravi A."/>
            <person name="Getino M."/>
            <person name="Pursley I."/>
            <person name="Horton D.L."/>
            <person name="Alikhan N.F."/>
            <person name="Baker D."/>
            <person name="Gharbi K."/>
            <person name="Hall N."/>
            <person name="Watson M."/>
            <person name="Adriaenssens E.M."/>
            <person name="Foster-Nyarko E."/>
            <person name="Jarju S."/>
            <person name="Secka A."/>
            <person name="Antonio M."/>
            <person name="Oren A."/>
            <person name="Chaudhuri R.R."/>
            <person name="La Ragione R."/>
            <person name="Hildebrand F."/>
            <person name="Pallen M.J."/>
        </authorList>
    </citation>
    <scope>NUCLEOTIDE SEQUENCE</scope>
    <source>
        <strain evidence="8">CHK136-897</strain>
    </source>
</reference>
<protein>
    <submittedName>
        <fullName evidence="8">Recombinase family protein</fullName>
    </submittedName>
</protein>
<dbReference type="SMART" id="SM00857">
    <property type="entry name" value="Resolvase"/>
    <property type="match status" value="1"/>
</dbReference>
<evidence type="ECO:0000313" key="8">
    <source>
        <dbReference type="EMBL" id="HIU65194.1"/>
    </source>
</evidence>
<dbReference type="SUPFAM" id="SSF53041">
    <property type="entry name" value="Resolvase-like"/>
    <property type="match status" value="1"/>
</dbReference>
<dbReference type="InterPro" id="IPR006118">
    <property type="entry name" value="Recombinase_CS"/>
</dbReference>
<accession>A0A9D1SLT9</accession>
<dbReference type="Pfam" id="PF02796">
    <property type="entry name" value="HTH_7"/>
    <property type="match status" value="1"/>
</dbReference>
<dbReference type="CDD" id="cd03768">
    <property type="entry name" value="SR_ResInv"/>
    <property type="match status" value="1"/>
</dbReference>
<proteinExistence type="inferred from homology"/>
<feature type="domain" description="Resolvase/invertase-type recombinase catalytic" evidence="7">
    <location>
        <begin position="1"/>
        <end position="143"/>
    </location>
</feature>
<dbReference type="Gene3D" id="3.40.50.1390">
    <property type="entry name" value="Resolvase, N-terminal catalytic domain"/>
    <property type="match status" value="1"/>
</dbReference>
<dbReference type="InterPro" id="IPR006119">
    <property type="entry name" value="Resolv_N"/>
</dbReference>
<evidence type="ECO:0000256" key="5">
    <source>
        <dbReference type="PIRSR" id="PIRSR606118-50"/>
    </source>
</evidence>
<gene>
    <name evidence="8" type="ORF">IAC63_00950</name>
</gene>
<keyword evidence="4" id="KW-0233">DNA recombination</keyword>
<dbReference type="PANTHER" id="PTHR30461:SF19">
    <property type="entry name" value="SITE-SPECIFIC RECOMBINASE RESOLVASE FAMILY"/>
    <property type="match status" value="1"/>
</dbReference>
<dbReference type="InterPro" id="IPR036162">
    <property type="entry name" value="Resolvase-like_N_sf"/>
</dbReference>
<dbReference type="Gene3D" id="1.10.10.60">
    <property type="entry name" value="Homeodomain-like"/>
    <property type="match status" value="1"/>
</dbReference>
<evidence type="ECO:0000256" key="4">
    <source>
        <dbReference type="ARBA" id="ARBA00023172"/>
    </source>
</evidence>
<dbReference type="GO" id="GO:0003677">
    <property type="term" value="F:DNA binding"/>
    <property type="evidence" value="ECO:0007669"/>
    <property type="project" value="UniProtKB-KW"/>
</dbReference>
<dbReference type="EMBL" id="DVNO01000006">
    <property type="protein sequence ID" value="HIU65194.1"/>
    <property type="molecule type" value="Genomic_DNA"/>
</dbReference>
<keyword evidence="3" id="KW-0238">DNA-binding</keyword>
<name>A0A9D1SLT9_9PROT</name>
<reference evidence="8" key="1">
    <citation type="submission" date="2020-10" db="EMBL/GenBank/DDBJ databases">
        <authorList>
            <person name="Gilroy R."/>
        </authorList>
    </citation>
    <scope>NUCLEOTIDE SEQUENCE</scope>
    <source>
        <strain evidence="8">CHK136-897</strain>
    </source>
</reference>
<dbReference type="PANTHER" id="PTHR30461">
    <property type="entry name" value="DNA-INVERTASE FROM LAMBDOID PROPHAGE"/>
    <property type="match status" value="1"/>
</dbReference>